<keyword evidence="3" id="KW-1185">Reference proteome</keyword>
<keyword evidence="1" id="KW-1133">Transmembrane helix</keyword>
<protein>
    <submittedName>
        <fullName evidence="2">Uncharacterized protein</fullName>
    </submittedName>
</protein>
<feature type="transmembrane region" description="Helical" evidence="1">
    <location>
        <begin position="113"/>
        <end position="134"/>
    </location>
</feature>
<proteinExistence type="predicted"/>
<dbReference type="EMBL" id="CP045119">
    <property type="protein sequence ID" value="QIN83411.1"/>
    <property type="molecule type" value="Genomic_DNA"/>
</dbReference>
<sequence length="148" mass="15904">MNKGMRSLIYLTLACTFAATLYGFGASVYSWQSVYEETGREPLIQATRIFVYVALGVLLAFRGAWPGVAAAVVMALAATSAEWALFPLSYGWAALGEEAAYAKEFGTVTRPPYNAWISFDLFAVAISSALAQGLRMMAHANPRGFGDG</sequence>
<evidence type="ECO:0000313" key="3">
    <source>
        <dbReference type="Proteomes" id="UP000501452"/>
    </source>
</evidence>
<accession>A0A6G8QAA8</accession>
<dbReference type="KEGG" id="rub:GBA63_12775"/>
<keyword evidence="1" id="KW-0812">Transmembrane</keyword>
<dbReference type="AlphaFoldDB" id="A0A6G8QAA8"/>
<keyword evidence="1" id="KW-0472">Membrane</keyword>
<reference evidence="2 3" key="1">
    <citation type="submission" date="2019-10" db="EMBL/GenBank/DDBJ databases">
        <title>Rubrobacter sp nov SCSIO 52090 isolated from a deep-sea sediment in the South China Sea.</title>
        <authorList>
            <person name="Chen R.W."/>
        </authorList>
    </citation>
    <scope>NUCLEOTIDE SEQUENCE [LARGE SCALE GENOMIC DNA]</scope>
    <source>
        <strain evidence="2 3">SCSIO 52909</strain>
    </source>
</reference>
<evidence type="ECO:0000256" key="1">
    <source>
        <dbReference type="SAM" id="Phobius"/>
    </source>
</evidence>
<feature type="transmembrane region" description="Helical" evidence="1">
    <location>
        <begin position="43"/>
        <end position="61"/>
    </location>
</feature>
<feature type="transmembrane region" description="Helical" evidence="1">
    <location>
        <begin position="68"/>
        <end position="93"/>
    </location>
</feature>
<name>A0A6G8QAA8_9ACTN</name>
<feature type="transmembrane region" description="Helical" evidence="1">
    <location>
        <begin position="7"/>
        <end position="31"/>
    </location>
</feature>
<organism evidence="2 3">
    <name type="scientific">Rubrobacter tropicus</name>
    <dbReference type="NCBI Taxonomy" id="2653851"/>
    <lineage>
        <taxon>Bacteria</taxon>
        <taxon>Bacillati</taxon>
        <taxon>Actinomycetota</taxon>
        <taxon>Rubrobacteria</taxon>
        <taxon>Rubrobacterales</taxon>
        <taxon>Rubrobacteraceae</taxon>
        <taxon>Rubrobacter</taxon>
    </lineage>
</organism>
<evidence type="ECO:0000313" key="2">
    <source>
        <dbReference type="EMBL" id="QIN83411.1"/>
    </source>
</evidence>
<dbReference type="RefSeq" id="WP_166176671.1">
    <property type="nucleotide sequence ID" value="NZ_CP045119.1"/>
</dbReference>
<dbReference type="Proteomes" id="UP000501452">
    <property type="component" value="Chromosome"/>
</dbReference>
<gene>
    <name evidence="2" type="ORF">GBA63_12775</name>
</gene>